<reference evidence="2 3" key="1">
    <citation type="submission" date="2023-06" db="EMBL/GenBank/DDBJ databases">
        <title>Pelomonas sp. PFR6 16S ribosomal RNA gene Genome sequencing and assembly.</title>
        <authorList>
            <person name="Woo H."/>
        </authorList>
    </citation>
    <scope>NUCLEOTIDE SEQUENCE [LARGE SCALE GENOMIC DNA]</scope>
    <source>
        <strain evidence="2 3">PFR6</strain>
    </source>
</reference>
<feature type="compositionally biased region" description="Basic and acidic residues" evidence="1">
    <location>
        <begin position="97"/>
        <end position="119"/>
    </location>
</feature>
<gene>
    <name evidence="2" type="ORF">QWJ38_02480</name>
</gene>
<keyword evidence="3" id="KW-1185">Reference proteome</keyword>
<feature type="region of interest" description="Disordered" evidence="1">
    <location>
        <begin position="81"/>
        <end position="119"/>
    </location>
</feature>
<dbReference type="Proteomes" id="UP001228044">
    <property type="component" value="Unassembled WGS sequence"/>
</dbReference>
<evidence type="ECO:0008006" key="4">
    <source>
        <dbReference type="Google" id="ProtNLM"/>
    </source>
</evidence>
<name>A0ABT8DPX4_9BURK</name>
<evidence type="ECO:0000313" key="3">
    <source>
        <dbReference type="Proteomes" id="UP001228044"/>
    </source>
</evidence>
<protein>
    <recommendedName>
        <fullName evidence="4">PXPV repeat-containing protein</fullName>
    </recommendedName>
</protein>
<comment type="caution">
    <text evidence="2">The sequence shown here is derived from an EMBL/GenBank/DDBJ whole genome shotgun (WGS) entry which is preliminary data.</text>
</comment>
<accession>A0ABT8DPX4</accession>
<organism evidence="2 3">
    <name type="scientific">Roseateles violae</name>
    <dbReference type="NCBI Taxonomy" id="3058042"/>
    <lineage>
        <taxon>Bacteria</taxon>
        <taxon>Pseudomonadati</taxon>
        <taxon>Pseudomonadota</taxon>
        <taxon>Betaproteobacteria</taxon>
        <taxon>Burkholderiales</taxon>
        <taxon>Sphaerotilaceae</taxon>
        <taxon>Roseateles</taxon>
    </lineage>
</organism>
<evidence type="ECO:0000256" key="1">
    <source>
        <dbReference type="SAM" id="MobiDB-lite"/>
    </source>
</evidence>
<proteinExistence type="predicted"/>
<evidence type="ECO:0000313" key="2">
    <source>
        <dbReference type="EMBL" id="MDN3919138.1"/>
    </source>
</evidence>
<sequence>MFGALGAKAAQAHTDVRWSVSIGLPALPVYVAPAPVYAPPPPPVVYAPAPVYVPPAPVVVYGGAPVRSYYGGNYGGYYGGGYGHRGGHHHGQPQQVRWDRDRDGVPDRWDRRPDNPYRR</sequence>
<dbReference type="EMBL" id="JAUHHC010000001">
    <property type="protein sequence ID" value="MDN3919138.1"/>
    <property type="molecule type" value="Genomic_DNA"/>
</dbReference>